<comment type="caution">
    <text evidence="2">The sequence shown here is derived from an EMBL/GenBank/DDBJ whole genome shotgun (WGS) entry which is preliminary data.</text>
</comment>
<dbReference type="PANTHER" id="PTHR31157:SF1">
    <property type="entry name" value="SCP DOMAIN-CONTAINING PROTEIN"/>
    <property type="match status" value="1"/>
</dbReference>
<protein>
    <submittedName>
        <fullName evidence="2">Putative transporter</fullName>
    </submittedName>
</protein>
<dbReference type="AlphaFoldDB" id="A0A0W0ZAG8"/>
<dbReference type="Pfam" id="PF00188">
    <property type="entry name" value="CAP"/>
    <property type="match status" value="1"/>
</dbReference>
<dbReference type="PATRIC" id="fig|452.5.peg.165"/>
<organism evidence="2 3">
    <name type="scientific">Legionella spiritensis</name>
    <dbReference type="NCBI Taxonomy" id="452"/>
    <lineage>
        <taxon>Bacteria</taxon>
        <taxon>Pseudomonadati</taxon>
        <taxon>Pseudomonadota</taxon>
        <taxon>Gammaproteobacteria</taxon>
        <taxon>Legionellales</taxon>
        <taxon>Legionellaceae</taxon>
        <taxon>Legionella</taxon>
    </lineage>
</organism>
<dbReference type="RefSeq" id="WP_058482100.1">
    <property type="nucleotide sequence ID" value="NZ_CAAAII010000009.1"/>
</dbReference>
<feature type="domain" description="SCP" evidence="1">
    <location>
        <begin position="42"/>
        <end position="156"/>
    </location>
</feature>
<evidence type="ECO:0000259" key="1">
    <source>
        <dbReference type="Pfam" id="PF00188"/>
    </source>
</evidence>
<reference evidence="2 3" key="1">
    <citation type="submission" date="2015-11" db="EMBL/GenBank/DDBJ databases">
        <title>Genomic analysis of 38 Legionella species identifies large and diverse effector repertoires.</title>
        <authorList>
            <person name="Burstein D."/>
            <person name="Amaro F."/>
            <person name="Zusman T."/>
            <person name="Lifshitz Z."/>
            <person name="Cohen O."/>
            <person name="Gilbert J.A."/>
            <person name="Pupko T."/>
            <person name="Shuman H.A."/>
            <person name="Segal G."/>
        </authorList>
    </citation>
    <scope>NUCLEOTIDE SEQUENCE [LARGE SCALE GENOMIC DNA]</scope>
    <source>
        <strain evidence="2 3">Mt.St.Helens-9</strain>
    </source>
</reference>
<dbReference type="STRING" id="452.Lspi_0151"/>
<proteinExistence type="predicted"/>
<evidence type="ECO:0000313" key="2">
    <source>
        <dbReference type="EMBL" id="KTD66088.1"/>
    </source>
</evidence>
<name>A0A0W0ZAG8_LEGSP</name>
<dbReference type="Gene3D" id="3.40.33.10">
    <property type="entry name" value="CAP"/>
    <property type="match status" value="1"/>
</dbReference>
<evidence type="ECO:0000313" key="3">
    <source>
        <dbReference type="Proteomes" id="UP000054877"/>
    </source>
</evidence>
<dbReference type="PANTHER" id="PTHR31157">
    <property type="entry name" value="SCP DOMAIN-CONTAINING PROTEIN"/>
    <property type="match status" value="1"/>
</dbReference>
<dbReference type="CDD" id="cd05379">
    <property type="entry name" value="CAP_bacterial"/>
    <property type="match status" value="1"/>
</dbReference>
<sequence>MKKGKILRVGLLVLCGLMLFQPLWSAPLTIKEISVRDQQLVLDEVNKHRLSKGLKPLKLNKYMSMEATQHSRDMANKMMAFGHEDFDKRIKRIYEEIQFCRAGAENIAYFKIPPREVVRKWLTSPGHRRNIEGNFNLTGIGIAQDKNGWTYYTQIFLRTENPEFTR</sequence>
<keyword evidence="3" id="KW-1185">Reference proteome</keyword>
<dbReference type="InterPro" id="IPR035940">
    <property type="entry name" value="CAP_sf"/>
</dbReference>
<dbReference type="EMBL" id="LNYX01000002">
    <property type="protein sequence ID" value="KTD66088.1"/>
    <property type="molecule type" value="Genomic_DNA"/>
</dbReference>
<gene>
    <name evidence="2" type="ORF">Lspi_0151</name>
</gene>
<accession>A0A0W0ZAG8</accession>
<dbReference type="Proteomes" id="UP000054877">
    <property type="component" value="Unassembled WGS sequence"/>
</dbReference>
<dbReference type="InterPro" id="IPR014044">
    <property type="entry name" value="CAP_dom"/>
</dbReference>
<dbReference type="SUPFAM" id="SSF55797">
    <property type="entry name" value="PR-1-like"/>
    <property type="match status" value="1"/>
</dbReference>